<dbReference type="AlphaFoldDB" id="A0A0M3J265"/>
<keyword evidence="2" id="KW-1185">Reference proteome</keyword>
<accession>A0A0M3J265</accession>
<dbReference type="Proteomes" id="UP000267096">
    <property type="component" value="Unassembled WGS sequence"/>
</dbReference>
<reference evidence="1 2" key="2">
    <citation type="submission" date="2018-11" db="EMBL/GenBank/DDBJ databases">
        <authorList>
            <consortium name="Pathogen Informatics"/>
        </authorList>
    </citation>
    <scope>NUCLEOTIDE SEQUENCE [LARGE SCALE GENOMIC DNA]</scope>
</reference>
<dbReference type="EMBL" id="UYRR01001618">
    <property type="protein sequence ID" value="VDK18822.1"/>
    <property type="molecule type" value="Genomic_DNA"/>
</dbReference>
<evidence type="ECO:0000313" key="3">
    <source>
        <dbReference type="WBParaSite" id="ASIM_0000162101-mRNA-1"/>
    </source>
</evidence>
<dbReference type="WBParaSite" id="ASIM_0000162101-mRNA-1">
    <property type="protein sequence ID" value="ASIM_0000162101-mRNA-1"/>
    <property type="gene ID" value="ASIM_0000162101"/>
</dbReference>
<proteinExistence type="predicted"/>
<protein>
    <submittedName>
        <fullName evidence="3">ABC transporter permease</fullName>
    </submittedName>
</protein>
<sequence length="71" mass="7083">MGLLDAIVLQAVKVDPVESVLAGLGLEFGLGLGLGIQLGSGANYISSLGSGANYICSQMFGLGWAGWPDGG</sequence>
<evidence type="ECO:0000313" key="2">
    <source>
        <dbReference type="Proteomes" id="UP000267096"/>
    </source>
</evidence>
<evidence type="ECO:0000313" key="1">
    <source>
        <dbReference type="EMBL" id="VDK18822.1"/>
    </source>
</evidence>
<reference evidence="3" key="1">
    <citation type="submission" date="2017-02" db="UniProtKB">
        <authorList>
            <consortium name="WormBaseParasite"/>
        </authorList>
    </citation>
    <scope>IDENTIFICATION</scope>
</reference>
<gene>
    <name evidence="1" type="ORF">ASIM_LOCUS1497</name>
</gene>
<organism evidence="3">
    <name type="scientific">Anisakis simplex</name>
    <name type="common">Herring worm</name>
    <dbReference type="NCBI Taxonomy" id="6269"/>
    <lineage>
        <taxon>Eukaryota</taxon>
        <taxon>Metazoa</taxon>
        <taxon>Ecdysozoa</taxon>
        <taxon>Nematoda</taxon>
        <taxon>Chromadorea</taxon>
        <taxon>Rhabditida</taxon>
        <taxon>Spirurina</taxon>
        <taxon>Ascaridomorpha</taxon>
        <taxon>Ascaridoidea</taxon>
        <taxon>Anisakidae</taxon>
        <taxon>Anisakis</taxon>
        <taxon>Anisakis simplex complex</taxon>
    </lineage>
</organism>
<name>A0A0M3J265_ANISI</name>